<dbReference type="Pfam" id="PF00005">
    <property type="entry name" value="ABC_tran"/>
    <property type="match status" value="1"/>
</dbReference>
<name>A0ABN3NKV5_9ACTN</name>
<keyword evidence="2" id="KW-0813">Transport</keyword>
<dbReference type="InterPro" id="IPR003593">
    <property type="entry name" value="AAA+_ATPase"/>
</dbReference>
<dbReference type="InterPro" id="IPR003439">
    <property type="entry name" value="ABC_transporter-like_ATP-bd"/>
</dbReference>
<evidence type="ECO:0000259" key="5">
    <source>
        <dbReference type="PROSITE" id="PS50893"/>
    </source>
</evidence>
<dbReference type="SMART" id="SM00382">
    <property type="entry name" value="AAA"/>
    <property type="match status" value="1"/>
</dbReference>
<dbReference type="SUPFAM" id="SSF52540">
    <property type="entry name" value="P-loop containing nucleoside triphosphate hydrolases"/>
    <property type="match status" value="1"/>
</dbReference>
<dbReference type="GO" id="GO:0005524">
    <property type="term" value="F:ATP binding"/>
    <property type="evidence" value="ECO:0007669"/>
    <property type="project" value="UniProtKB-KW"/>
</dbReference>
<dbReference type="EMBL" id="BAAARY010000010">
    <property type="protein sequence ID" value="GAA2524881.1"/>
    <property type="molecule type" value="Genomic_DNA"/>
</dbReference>
<proteinExistence type="inferred from homology"/>
<evidence type="ECO:0000256" key="1">
    <source>
        <dbReference type="ARBA" id="ARBA00005417"/>
    </source>
</evidence>
<gene>
    <name evidence="6" type="ORF">GCM10010201_24430</name>
</gene>
<comment type="caution">
    <text evidence="6">The sequence shown here is derived from an EMBL/GenBank/DDBJ whole genome shotgun (WGS) entry which is preliminary data.</text>
</comment>
<keyword evidence="4 6" id="KW-0067">ATP-binding</keyword>
<organism evidence="6 7">
    <name type="scientific">Pilimelia columellifera subsp. columellifera</name>
    <dbReference type="NCBI Taxonomy" id="706583"/>
    <lineage>
        <taxon>Bacteria</taxon>
        <taxon>Bacillati</taxon>
        <taxon>Actinomycetota</taxon>
        <taxon>Actinomycetes</taxon>
        <taxon>Micromonosporales</taxon>
        <taxon>Micromonosporaceae</taxon>
        <taxon>Pilimelia</taxon>
    </lineage>
</organism>
<protein>
    <submittedName>
        <fullName evidence="6">ABC transporter ATP-binding protein</fullName>
    </submittedName>
</protein>
<comment type="similarity">
    <text evidence="1">Belongs to the ABC transporter superfamily.</text>
</comment>
<dbReference type="PANTHER" id="PTHR43335">
    <property type="entry name" value="ABC TRANSPORTER, ATP-BINDING PROTEIN"/>
    <property type="match status" value="1"/>
</dbReference>
<keyword evidence="3" id="KW-0547">Nucleotide-binding</keyword>
<dbReference type="InterPro" id="IPR027417">
    <property type="entry name" value="P-loop_NTPase"/>
</dbReference>
<evidence type="ECO:0000256" key="2">
    <source>
        <dbReference type="ARBA" id="ARBA00022448"/>
    </source>
</evidence>
<evidence type="ECO:0000313" key="6">
    <source>
        <dbReference type="EMBL" id="GAA2524881.1"/>
    </source>
</evidence>
<evidence type="ECO:0000256" key="4">
    <source>
        <dbReference type="ARBA" id="ARBA00022840"/>
    </source>
</evidence>
<keyword evidence="7" id="KW-1185">Reference proteome</keyword>
<reference evidence="6 7" key="1">
    <citation type="journal article" date="2019" name="Int. J. Syst. Evol. Microbiol.">
        <title>The Global Catalogue of Microorganisms (GCM) 10K type strain sequencing project: providing services to taxonomists for standard genome sequencing and annotation.</title>
        <authorList>
            <consortium name="The Broad Institute Genomics Platform"/>
            <consortium name="The Broad Institute Genome Sequencing Center for Infectious Disease"/>
            <person name="Wu L."/>
            <person name="Ma J."/>
        </authorList>
    </citation>
    <scope>NUCLEOTIDE SEQUENCE [LARGE SCALE GENOMIC DNA]</scope>
    <source>
        <strain evidence="6 7">JCM 3367</strain>
    </source>
</reference>
<dbReference type="PROSITE" id="PS50893">
    <property type="entry name" value="ABC_TRANSPORTER_2"/>
    <property type="match status" value="1"/>
</dbReference>
<dbReference type="Gene3D" id="3.40.50.300">
    <property type="entry name" value="P-loop containing nucleotide triphosphate hydrolases"/>
    <property type="match status" value="1"/>
</dbReference>
<dbReference type="RefSeq" id="WP_344172385.1">
    <property type="nucleotide sequence ID" value="NZ_BAAARY010000010.1"/>
</dbReference>
<feature type="domain" description="ABC transporter" evidence="5">
    <location>
        <begin position="20"/>
        <end position="245"/>
    </location>
</feature>
<evidence type="ECO:0000313" key="7">
    <source>
        <dbReference type="Proteomes" id="UP001499978"/>
    </source>
</evidence>
<accession>A0ABN3NKV5</accession>
<dbReference type="Proteomes" id="UP001499978">
    <property type="component" value="Unassembled WGS sequence"/>
</dbReference>
<sequence>MTSPANLAAAPQAAQQPAALRVTGLGKRFRRTWALRDCDLVVPAGSVTALVGPNGAGKSTLLQLAACLMRPTTGSVEIFGTPTDAIDAALPRIAFLPQDKAVYRRFTVAETLRFGRELNPGWDDEFAHARVAELGLPLDQRLGRLSGGQRTQVALTVALGKRPDLLLLDEPLADLDPVARVDVAASLMTSVLETGLTVLYSSHLVAELARACDHLVVLNDGRVQLSGDLDEVISQHWRLTGSVDTVDEVAARHEVVSRTSAGRQATLVVRAPRPEIGAGWEAELLGLEDLVIALLRKKTEH</sequence>
<evidence type="ECO:0000256" key="3">
    <source>
        <dbReference type="ARBA" id="ARBA00022741"/>
    </source>
</evidence>